<evidence type="ECO:0000256" key="5">
    <source>
        <dbReference type="SAM" id="MobiDB-lite"/>
    </source>
</evidence>
<dbReference type="GO" id="GO:0005938">
    <property type="term" value="C:cell cortex"/>
    <property type="evidence" value="ECO:0007669"/>
    <property type="project" value="TreeGrafter"/>
</dbReference>
<dbReference type="OrthoDB" id="9811542at2"/>
<keyword evidence="8" id="KW-1185">Reference proteome</keyword>
<dbReference type="GO" id="GO:0043531">
    <property type="term" value="F:ADP binding"/>
    <property type="evidence" value="ECO:0007669"/>
    <property type="project" value="InterPro"/>
</dbReference>
<sequence length="748" mass="81853">MMYHTAHTTHTHGASMNTQPDSPLVRLDGVQAGDIRIGNVVKGNMEVHHHHAPAPQPGLFSLHQLRAPVSDFVGRSAEIATLSAALQRGDAASISGLAGMGGVGKTELALLVAHRLRDHYPDAQIMLHLQGSRDPAMPATQALQQVISAFVPDPRLPDTLTDLTTLYRSILTGKRVLILADDAKDAAQVQALLPPAGSALLITSRQKFTLKGMQRIDLTRLEMDEAGTLLRTICPRLDAAAAQQIAASCGCLPLALRIAASLLNNDATLRTADYIARLSEQKRTLMALKDPDSAADPEVDVEASIALSYHLLTPQVQATLAQLGVFGASFCHAAAAAVVQPDDPERLRDDMSLLYRRSLLEYHPEQERYDLHELVRLFALQRLGEQERAARLRYATYYIAAAKEAQQHYLAGGDQIVRGLAHFERERANLDAARRWLHAHAGSREVDTLLIDDADATAYIGELRYHPRSERIPQLEAALAAARRLGRRGAEGWFLGNLGLAYAALGEPRRAIEIYEQRLVIAREIGDRRGEGNALGNLGLAYAALGEPRRAIAYHEQALVVSRELGDRRAEGQDLGNLGLAYADLGEPRRAIEYYEQQLTIVREIGDRRGEGAALGNLGLAYADLSEPRRAIGYYEQQLTITREIGDRRGEGNALGSLGLAYAALGEPRRAIEYYEQVLDMMREIGDRRGEAIASWNLGIALVGQGQVSEALGLLDMCVAYEQELGHPDAEEDARKVAYVREHGKWPG</sequence>
<evidence type="ECO:0000256" key="3">
    <source>
        <dbReference type="ARBA" id="ARBA00022737"/>
    </source>
</evidence>
<comment type="subcellular location">
    <subcellularLocation>
        <location evidence="1">Cytoplasm</location>
    </subcellularLocation>
</comment>
<dbReference type="Gene3D" id="3.40.50.300">
    <property type="entry name" value="P-loop containing nucleotide triphosphate hydrolases"/>
    <property type="match status" value="1"/>
</dbReference>
<keyword evidence="2" id="KW-0963">Cytoplasm</keyword>
<evidence type="ECO:0000313" key="7">
    <source>
        <dbReference type="EMBL" id="EFO79362.1"/>
    </source>
</evidence>
<dbReference type="PROSITE" id="PS50005">
    <property type="entry name" value="TPR"/>
    <property type="match status" value="1"/>
</dbReference>
<dbReference type="SUPFAM" id="SSF48452">
    <property type="entry name" value="TPR-like"/>
    <property type="match status" value="2"/>
</dbReference>
<accession>E1IHJ9</accession>
<organism evidence="7 8">
    <name type="scientific">Oscillochloris trichoides DG-6</name>
    <dbReference type="NCBI Taxonomy" id="765420"/>
    <lineage>
        <taxon>Bacteria</taxon>
        <taxon>Bacillati</taxon>
        <taxon>Chloroflexota</taxon>
        <taxon>Chloroflexia</taxon>
        <taxon>Chloroflexales</taxon>
        <taxon>Chloroflexineae</taxon>
        <taxon>Oscillochloridaceae</taxon>
        <taxon>Oscillochloris</taxon>
    </lineage>
</organism>
<dbReference type="Pfam" id="PF13424">
    <property type="entry name" value="TPR_12"/>
    <property type="match status" value="2"/>
</dbReference>
<dbReference type="Gene3D" id="1.25.40.10">
    <property type="entry name" value="Tetratricopeptide repeat domain"/>
    <property type="match status" value="2"/>
</dbReference>
<dbReference type="PANTHER" id="PTHR45954">
    <property type="entry name" value="LD33695P"/>
    <property type="match status" value="1"/>
</dbReference>
<dbReference type="Proteomes" id="UP000054010">
    <property type="component" value="Unassembled WGS sequence"/>
</dbReference>
<feature type="region of interest" description="Disordered" evidence="5">
    <location>
        <begin position="1"/>
        <end position="23"/>
    </location>
</feature>
<comment type="caution">
    <text evidence="7">The sequence shown here is derived from an EMBL/GenBank/DDBJ whole genome shotgun (WGS) entry which is preliminary data.</text>
</comment>
<dbReference type="InterPro" id="IPR011990">
    <property type="entry name" value="TPR-like_helical_dom_sf"/>
</dbReference>
<dbReference type="GO" id="GO:0001965">
    <property type="term" value="F:G-protein alpha-subunit binding"/>
    <property type="evidence" value="ECO:0007669"/>
    <property type="project" value="TreeGrafter"/>
</dbReference>
<evidence type="ECO:0000256" key="1">
    <source>
        <dbReference type="ARBA" id="ARBA00004496"/>
    </source>
</evidence>
<dbReference type="InterPro" id="IPR002182">
    <property type="entry name" value="NB-ARC"/>
</dbReference>
<feature type="repeat" description="TPR" evidence="4">
    <location>
        <begin position="652"/>
        <end position="685"/>
    </location>
</feature>
<dbReference type="SMART" id="SM00028">
    <property type="entry name" value="TPR"/>
    <property type="match status" value="6"/>
</dbReference>
<keyword evidence="3" id="KW-0677">Repeat</keyword>
<gene>
    <name evidence="7" type="ORF">OSCT_2800</name>
</gene>
<dbReference type="EMBL" id="ADVR01000116">
    <property type="protein sequence ID" value="EFO79362.1"/>
    <property type="molecule type" value="Genomic_DNA"/>
</dbReference>
<dbReference type="PRINTS" id="PR00364">
    <property type="entry name" value="DISEASERSIST"/>
</dbReference>
<evidence type="ECO:0000313" key="8">
    <source>
        <dbReference type="Proteomes" id="UP000054010"/>
    </source>
</evidence>
<evidence type="ECO:0000259" key="6">
    <source>
        <dbReference type="Pfam" id="PF00931"/>
    </source>
</evidence>
<proteinExistence type="predicted"/>
<name>E1IHJ9_9CHLR</name>
<dbReference type="PANTHER" id="PTHR45954:SF1">
    <property type="entry name" value="LD33695P"/>
    <property type="match status" value="1"/>
</dbReference>
<dbReference type="GO" id="GO:0005092">
    <property type="term" value="F:GDP-dissociation inhibitor activity"/>
    <property type="evidence" value="ECO:0007669"/>
    <property type="project" value="TreeGrafter"/>
</dbReference>
<protein>
    <submittedName>
        <fullName evidence="7">NB-ARC domain-containing protein</fullName>
    </submittedName>
</protein>
<dbReference type="InterPro" id="IPR019734">
    <property type="entry name" value="TPR_rpt"/>
</dbReference>
<dbReference type="eggNOG" id="COG3903">
    <property type="taxonomic scope" value="Bacteria"/>
</dbReference>
<dbReference type="HOGENOM" id="CLU_347733_0_0_0"/>
<evidence type="ECO:0000256" key="4">
    <source>
        <dbReference type="PROSITE-ProRule" id="PRU00339"/>
    </source>
</evidence>
<keyword evidence="4" id="KW-0802">TPR repeat</keyword>
<dbReference type="Pfam" id="PF00931">
    <property type="entry name" value="NB-ARC"/>
    <property type="match status" value="1"/>
</dbReference>
<dbReference type="STRING" id="765420.OSCT_2800"/>
<feature type="compositionally biased region" description="Low complexity" evidence="5">
    <location>
        <begin position="1"/>
        <end position="12"/>
    </location>
</feature>
<dbReference type="Pfam" id="PF13176">
    <property type="entry name" value="TPR_7"/>
    <property type="match status" value="1"/>
</dbReference>
<dbReference type="SUPFAM" id="SSF52540">
    <property type="entry name" value="P-loop containing nucleoside triphosphate hydrolases"/>
    <property type="match status" value="1"/>
</dbReference>
<reference evidence="7 8" key="1">
    <citation type="journal article" date="2011" name="J. Bacteriol.">
        <title>Draft genome sequence of the anoxygenic filamentous phototrophic bacterium Oscillochloris trichoides subsp. DG-6.</title>
        <authorList>
            <person name="Kuznetsov B.B."/>
            <person name="Ivanovsky R.N."/>
            <person name="Keppen O.I."/>
            <person name="Sukhacheva M.V."/>
            <person name="Bumazhkin B.K."/>
            <person name="Patutina E.O."/>
            <person name="Beletsky A.V."/>
            <person name="Mardanov A.V."/>
            <person name="Baslerov R.V."/>
            <person name="Panteleeva A.N."/>
            <person name="Kolganova T.V."/>
            <person name="Ravin N.V."/>
            <person name="Skryabin K.G."/>
        </authorList>
    </citation>
    <scope>NUCLEOTIDE SEQUENCE [LARGE SCALE GENOMIC DNA]</scope>
    <source>
        <strain evidence="7 8">DG-6</strain>
    </source>
</reference>
<evidence type="ECO:0000256" key="2">
    <source>
        <dbReference type="ARBA" id="ARBA00022490"/>
    </source>
</evidence>
<dbReference type="InterPro" id="IPR052386">
    <property type="entry name" value="GPSM"/>
</dbReference>
<dbReference type="AlphaFoldDB" id="E1IHJ9"/>
<dbReference type="InterPro" id="IPR027417">
    <property type="entry name" value="P-loop_NTPase"/>
</dbReference>
<feature type="domain" description="NB-ARC" evidence="6">
    <location>
        <begin position="79"/>
        <end position="231"/>
    </location>
</feature>